<feature type="compositionally biased region" description="Basic and acidic residues" evidence="1">
    <location>
        <begin position="51"/>
        <end position="77"/>
    </location>
</feature>
<keyword evidence="2" id="KW-1133">Transmembrane helix</keyword>
<keyword evidence="2" id="KW-0472">Membrane</keyword>
<accession>A0ABZ3FUD6</accession>
<organism evidence="3 4">
    <name type="scientific">Ammonicoccus fulvus</name>
    <dbReference type="NCBI Taxonomy" id="3138240"/>
    <lineage>
        <taxon>Bacteria</taxon>
        <taxon>Bacillati</taxon>
        <taxon>Actinomycetota</taxon>
        <taxon>Actinomycetes</taxon>
        <taxon>Propionibacteriales</taxon>
        <taxon>Propionibacteriaceae</taxon>
        <taxon>Ammonicoccus</taxon>
    </lineage>
</organism>
<evidence type="ECO:0000256" key="1">
    <source>
        <dbReference type="SAM" id="MobiDB-lite"/>
    </source>
</evidence>
<dbReference type="InterPro" id="IPR021403">
    <property type="entry name" value="DUF3043"/>
</dbReference>
<evidence type="ECO:0000313" key="3">
    <source>
        <dbReference type="EMBL" id="XAN08388.1"/>
    </source>
</evidence>
<name>A0ABZ3FUD6_9ACTN</name>
<proteinExistence type="predicted"/>
<feature type="region of interest" description="Disordered" evidence="1">
    <location>
        <begin position="1"/>
        <end position="77"/>
    </location>
</feature>
<reference evidence="3 4" key="1">
    <citation type="submission" date="2024-04" db="EMBL/GenBank/DDBJ databases">
        <title>Isolation of an actinomycete strain from pig manure.</title>
        <authorList>
            <person name="Gong T."/>
            <person name="Yu Z."/>
            <person name="An M."/>
            <person name="Wei C."/>
            <person name="Yang W."/>
            <person name="Liu L."/>
        </authorList>
    </citation>
    <scope>NUCLEOTIDE SEQUENCE [LARGE SCALE GENOMIC DNA]</scope>
    <source>
        <strain evidence="3 4">ZF39</strain>
    </source>
</reference>
<dbReference type="RefSeq" id="WP_425309845.1">
    <property type="nucleotide sequence ID" value="NZ_CP154795.1"/>
</dbReference>
<keyword evidence="2" id="KW-0812">Transmembrane</keyword>
<sequence length="188" mass="21759">MALFRKKDPEPAPAPEPTPAAPKGSRKKEGPTPTRRQAEAARLQRINPQMSKKEARRRNAEANRKQRMSAMEERDGTPERKLMRDFVDSRWSLGEFLLPAMMIFLALSFLQSQVPSMSMVSLGLMYAYILFTLFDLFVMWRKYKRIAAERFPGLELKGKGVMMFGFNRSIQMRRLRMPRPVVKRGGAY</sequence>
<evidence type="ECO:0000256" key="2">
    <source>
        <dbReference type="SAM" id="Phobius"/>
    </source>
</evidence>
<feature type="transmembrane region" description="Helical" evidence="2">
    <location>
        <begin position="91"/>
        <end position="110"/>
    </location>
</feature>
<evidence type="ECO:0000313" key="4">
    <source>
        <dbReference type="Proteomes" id="UP001442841"/>
    </source>
</evidence>
<gene>
    <name evidence="3" type="ORF">AADG42_14120</name>
</gene>
<feature type="compositionally biased region" description="Basic and acidic residues" evidence="1">
    <location>
        <begin position="1"/>
        <end position="10"/>
    </location>
</feature>
<dbReference type="Pfam" id="PF11241">
    <property type="entry name" value="DUF3043"/>
    <property type="match status" value="1"/>
</dbReference>
<feature type="compositionally biased region" description="Pro residues" evidence="1">
    <location>
        <begin position="11"/>
        <end position="20"/>
    </location>
</feature>
<feature type="transmembrane region" description="Helical" evidence="2">
    <location>
        <begin position="116"/>
        <end position="140"/>
    </location>
</feature>
<protein>
    <submittedName>
        <fullName evidence="3">DUF3043 domain-containing protein</fullName>
    </submittedName>
</protein>
<dbReference type="EMBL" id="CP154795">
    <property type="protein sequence ID" value="XAN08388.1"/>
    <property type="molecule type" value="Genomic_DNA"/>
</dbReference>
<dbReference type="Proteomes" id="UP001442841">
    <property type="component" value="Chromosome"/>
</dbReference>
<keyword evidence="4" id="KW-1185">Reference proteome</keyword>